<evidence type="ECO:0000313" key="5">
    <source>
        <dbReference type="Proteomes" id="UP000192343"/>
    </source>
</evidence>
<dbReference type="InterPro" id="IPR029056">
    <property type="entry name" value="Ribokinase-like"/>
</dbReference>
<dbReference type="EMBL" id="MWQY01000011">
    <property type="protein sequence ID" value="ORC34874.1"/>
    <property type="molecule type" value="Genomic_DNA"/>
</dbReference>
<name>A0A1Y1RYB1_9SPIO</name>
<sequence>MTISGTGCCLYDYLYRDVSLESPNFRKFLSSLPGDGGLTPGGLVFAESLSRFAGLPAEECIAALTQGRKPDKVNLGGPAVVSMIHAAQVLPKEWNIQFYTCLGDDPESERLMEDLKRFPMALYTDRAPGCSVPSTVVLSDPSWHDGAGERSFVNTPGSALAFSPDMLDEGFFRSDICLWGGSALVPPLHDNLAFLTKKARERGSLNVAGTVYDFRHQAADPVHAWPLGTHENPAYPWIDILITDREEARRLSLQEDVEDAAEFLLAQGCGACIITRGKDDVYVKTRSDLFRSVPGKFFPVSELIVFDLAENPEKRGDTTGCGDNFMGGVLASVARQMDADPAGPVDLEEAVVEGICAGGLALYHVGGVYAEKYPGEKQKKIEEIKSSYTGQSA</sequence>
<protein>
    <recommendedName>
        <fullName evidence="3">Carbohydrate kinase PfkB domain-containing protein</fullName>
    </recommendedName>
</protein>
<dbReference type="PANTHER" id="PTHR10584:SF166">
    <property type="entry name" value="RIBOKINASE"/>
    <property type="match status" value="1"/>
</dbReference>
<evidence type="ECO:0000313" key="4">
    <source>
        <dbReference type="EMBL" id="ORC34874.1"/>
    </source>
</evidence>
<dbReference type="PANTHER" id="PTHR10584">
    <property type="entry name" value="SUGAR KINASE"/>
    <property type="match status" value="1"/>
</dbReference>
<comment type="caution">
    <text evidence="4">The sequence shown here is derived from an EMBL/GenBank/DDBJ whole genome shotgun (WGS) entry which is preliminary data.</text>
</comment>
<proteinExistence type="predicted"/>
<dbReference type="Proteomes" id="UP000192343">
    <property type="component" value="Unassembled WGS sequence"/>
</dbReference>
<evidence type="ECO:0000256" key="1">
    <source>
        <dbReference type="ARBA" id="ARBA00022679"/>
    </source>
</evidence>
<dbReference type="AlphaFoldDB" id="A0A1Y1RYB1"/>
<keyword evidence="2" id="KW-0418">Kinase</keyword>
<dbReference type="STRING" id="1963862.B4O97_11085"/>
<dbReference type="SUPFAM" id="SSF53613">
    <property type="entry name" value="Ribokinase-like"/>
    <property type="match status" value="1"/>
</dbReference>
<accession>A0A1Y1RYB1</accession>
<evidence type="ECO:0000256" key="2">
    <source>
        <dbReference type="ARBA" id="ARBA00022777"/>
    </source>
</evidence>
<dbReference type="InterPro" id="IPR011611">
    <property type="entry name" value="PfkB_dom"/>
</dbReference>
<keyword evidence="5" id="KW-1185">Reference proteome</keyword>
<feature type="domain" description="Carbohydrate kinase PfkB" evidence="3">
    <location>
        <begin position="76"/>
        <end position="339"/>
    </location>
</feature>
<gene>
    <name evidence="4" type="ORF">B4O97_11085</name>
</gene>
<reference evidence="4 5" key="1">
    <citation type="submission" date="2017-03" db="EMBL/GenBank/DDBJ databases">
        <title>Draft Genome sequence of Marispirochaeta sp. strain JC444.</title>
        <authorList>
            <person name="Shivani Y."/>
            <person name="Subhash Y."/>
            <person name="Sasikala C."/>
            <person name="Ramana C."/>
        </authorList>
    </citation>
    <scope>NUCLEOTIDE SEQUENCE [LARGE SCALE GENOMIC DNA]</scope>
    <source>
        <strain evidence="4 5">JC444</strain>
    </source>
</reference>
<keyword evidence="1" id="KW-0808">Transferase</keyword>
<organism evidence="4 5">
    <name type="scientific">Marispirochaeta aestuarii</name>
    <dbReference type="NCBI Taxonomy" id="1963862"/>
    <lineage>
        <taxon>Bacteria</taxon>
        <taxon>Pseudomonadati</taxon>
        <taxon>Spirochaetota</taxon>
        <taxon>Spirochaetia</taxon>
        <taxon>Spirochaetales</taxon>
        <taxon>Spirochaetaceae</taxon>
        <taxon>Marispirochaeta</taxon>
    </lineage>
</organism>
<evidence type="ECO:0000259" key="3">
    <source>
        <dbReference type="Pfam" id="PF00294"/>
    </source>
</evidence>
<dbReference type="Gene3D" id="3.40.1190.20">
    <property type="match status" value="1"/>
</dbReference>
<dbReference type="Pfam" id="PF00294">
    <property type="entry name" value="PfkB"/>
    <property type="match status" value="1"/>
</dbReference>
<dbReference type="GO" id="GO:0016301">
    <property type="term" value="F:kinase activity"/>
    <property type="evidence" value="ECO:0007669"/>
    <property type="project" value="UniProtKB-KW"/>
</dbReference>